<dbReference type="SUPFAM" id="SSF57850">
    <property type="entry name" value="RING/U-box"/>
    <property type="match status" value="1"/>
</dbReference>
<name>A0ABM4WUW9_COFAR</name>
<feature type="compositionally biased region" description="Low complexity" evidence="9">
    <location>
        <begin position="266"/>
        <end position="285"/>
    </location>
</feature>
<feature type="region of interest" description="Disordered" evidence="9">
    <location>
        <begin position="345"/>
        <end position="378"/>
    </location>
</feature>
<comment type="catalytic activity">
    <reaction evidence="1">
        <text>S-ubiquitinyl-[E2 ubiquitin-conjugating enzyme]-L-cysteine + [acceptor protein]-L-lysine = [E2 ubiquitin-conjugating enzyme]-L-cysteine + N(6)-ubiquitinyl-[acceptor protein]-L-lysine.</text>
        <dbReference type="EC" id="2.3.2.27"/>
    </reaction>
</comment>
<evidence type="ECO:0000313" key="15">
    <source>
        <dbReference type="RefSeq" id="XP_071935581.1"/>
    </source>
</evidence>
<proteinExistence type="predicted"/>
<feature type="region of interest" description="Disordered" evidence="9">
    <location>
        <begin position="232"/>
        <end position="289"/>
    </location>
</feature>
<feature type="compositionally biased region" description="Polar residues" evidence="9">
    <location>
        <begin position="238"/>
        <end position="249"/>
    </location>
</feature>
<keyword evidence="4" id="KW-0479">Metal-binding</keyword>
<dbReference type="Proteomes" id="UP001652660">
    <property type="component" value="Chromosome 2e"/>
</dbReference>
<gene>
    <name evidence="12 13 14 15 16" type="primary">LOC113731436</name>
</gene>
<keyword evidence="5 8" id="KW-0863">Zinc-finger</keyword>
<evidence type="ECO:0000256" key="9">
    <source>
        <dbReference type="SAM" id="MobiDB-lite"/>
    </source>
</evidence>
<evidence type="ECO:0000313" key="11">
    <source>
        <dbReference type="Proteomes" id="UP001652660"/>
    </source>
</evidence>
<feature type="region of interest" description="Disordered" evidence="9">
    <location>
        <begin position="1"/>
        <end position="28"/>
    </location>
</feature>
<dbReference type="SMART" id="SM00184">
    <property type="entry name" value="RING"/>
    <property type="match status" value="1"/>
</dbReference>
<keyword evidence="6" id="KW-0833">Ubl conjugation pathway</keyword>
<dbReference type="GeneID" id="113731436"/>
<feature type="compositionally biased region" description="Polar residues" evidence="9">
    <location>
        <begin position="348"/>
        <end position="362"/>
    </location>
</feature>
<feature type="region of interest" description="Disordered" evidence="9">
    <location>
        <begin position="449"/>
        <end position="489"/>
    </location>
</feature>
<keyword evidence="7" id="KW-0862">Zinc</keyword>
<evidence type="ECO:0000313" key="16">
    <source>
        <dbReference type="RefSeq" id="XP_071935582.1"/>
    </source>
</evidence>
<dbReference type="RefSeq" id="XP_071935580.1">
    <property type="nucleotide sequence ID" value="XM_072079479.1"/>
</dbReference>
<feature type="compositionally biased region" description="Polar residues" evidence="9">
    <location>
        <begin position="147"/>
        <end position="168"/>
    </location>
</feature>
<evidence type="ECO:0000256" key="8">
    <source>
        <dbReference type="PROSITE-ProRule" id="PRU00175"/>
    </source>
</evidence>
<dbReference type="EC" id="2.3.2.27" evidence="2"/>
<dbReference type="Pfam" id="PF13639">
    <property type="entry name" value="zf-RING_2"/>
    <property type="match status" value="1"/>
</dbReference>
<evidence type="ECO:0000256" key="3">
    <source>
        <dbReference type="ARBA" id="ARBA00022679"/>
    </source>
</evidence>
<dbReference type="RefSeq" id="XP_071935579.1">
    <property type="nucleotide sequence ID" value="XM_072079478.1"/>
</dbReference>
<evidence type="ECO:0000313" key="14">
    <source>
        <dbReference type="RefSeq" id="XP_071935580.1"/>
    </source>
</evidence>
<evidence type="ECO:0000256" key="4">
    <source>
        <dbReference type="ARBA" id="ARBA00022723"/>
    </source>
</evidence>
<evidence type="ECO:0000256" key="2">
    <source>
        <dbReference type="ARBA" id="ARBA00012483"/>
    </source>
</evidence>
<dbReference type="RefSeq" id="XP_071935578.1">
    <property type="nucleotide sequence ID" value="XM_072079477.1"/>
</dbReference>
<evidence type="ECO:0000256" key="7">
    <source>
        <dbReference type="ARBA" id="ARBA00022833"/>
    </source>
</evidence>
<keyword evidence="3" id="KW-0808">Transferase</keyword>
<feature type="compositionally biased region" description="Polar residues" evidence="9">
    <location>
        <begin position="458"/>
        <end position="485"/>
    </location>
</feature>
<evidence type="ECO:0000256" key="6">
    <source>
        <dbReference type="ARBA" id="ARBA00022786"/>
    </source>
</evidence>
<dbReference type="Gene3D" id="3.30.40.10">
    <property type="entry name" value="Zinc/RING finger domain, C3HC4 (zinc finger)"/>
    <property type="match status" value="1"/>
</dbReference>
<feature type="compositionally biased region" description="Polar residues" evidence="9">
    <location>
        <begin position="16"/>
        <end position="28"/>
    </location>
</feature>
<protein>
    <recommendedName>
        <fullName evidence="2">RING-type E3 ubiquitin transferase</fullName>
        <ecNumber evidence="2">2.3.2.27</ecNumber>
    </recommendedName>
</protein>
<organism evidence="11 13">
    <name type="scientific">Coffea arabica</name>
    <name type="common">Arabian coffee</name>
    <dbReference type="NCBI Taxonomy" id="13443"/>
    <lineage>
        <taxon>Eukaryota</taxon>
        <taxon>Viridiplantae</taxon>
        <taxon>Streptophyta</taxon>
        <taxon>Embryophyta</taxon>
        <taxon>Tracheophyta</taxon>
        <taxon>Spermatophyta</taxon>
        <taxon>Magnoliopsida</taxon>
        <taxon>eudicotyledons</taxon>
        <taxon>Gunneridae</taxon>
        <taxon>Pentapetalae</taxon>
        <taxon>asterids</taxon>
        <taxon>lamiids</taxon>
        <taxon>Gentianales</taxon>
        <taxon>Rubiaceae</taxon>
        <taxon>Ixoroideae</taxon>
        <taxon>Gardenieae complex</taxon>
        <taxon>Bertiereae - Coffeeae clade</taxon>
        <taxon>Coffeeae</taxon>
        <taxon>Coffea</taxon>
    </lineage>
</organism>
<evidence type="ECO:0000256" key="1">
    <source>
        <dbReference type="ARBA" id="ARBA00000900"/>
    </source>
</evidence>
<dbReference type="RefSeq" id="XP_071935581.1">
    <property type="nucleotide sequence ID" value="XM_072079480.1"/>
</dbReference>
<dbReference type="InterPro" id="IPR013083">
    <property type="entry name" value="Znf_RING/FYVE/PHD"/>
</dbReference>
<evidence type="ECO:0000256" key="5">
    <source>
        <dbReference type="ARBA" id="ARBA00022771"/>
    </source>
</evidence>
<feature type="domain" description="RING-type" evidence="10">
    <location>
        <begin position="681"/>
        <end position="722"/>
    </location>
</feature>
<sequence length="728" mass="78995">MQGERSILEPFPETIDLNQVSGSNNASTDRPVAWNNVLNPAESRLSSYVLSSGHGSPNFLNPASHNGRTFGGWDPGESSSSANMQSQLNGHDLKVGQGWSPSINTCVGPDGRSADWQFEQPNVLHESSTNSYRGNYFHRPLSINNSVSTRTSPNATVSGGYRSSSHDSWQGRGSGISPSFYRSGMSEIDQFATFDAGSNDVGTSSGNSGYLVRHDDGSGSSSSSWGLSCKRKVLEGNPGQSGSSGSLSMEPQDETIGRHNIPAHHNASSSLAVSATSTNSPSANNQGQVNARIVSGMRGMTYDRFPPRVTDIAESSQRNFSFGVDLGHQEPAPFDLSAAASDVRHSNAHSTNHQSRLISATESPELRTPFSRPLNLNSNPSQSPFMHVHGLARNMLPISWSGSLNSRGGASSSPILFSGERGAAVRDEANFRGSLSNNPEHPSFVAARESRHMVQEPTAWSFSPGNTGSSRNVPSSSRYTPNSGTGPLPTVWMPHQNVTAHNQQRLSEFPPWTLFPSVEPDPGGQRGNFSFLPSASSSSEEAVMASGSSSGDHNQPYSRSLLMEVSSEDINGWRALAAGIEGRHRIVSEIRQVLNAMRRAEYLRAEDYMMLDPFVNGAAELHDRHRDMRLDVDNMSYEELLALEERIGNVSTGLSDNAIFHALKHRRYQFITDESPNLEPCCICQEDYIAGDDTGTLNCGHEFHTNCIKQWLTMKNLCPICKTTALET</sequence>
<evidence type="ECO:0000313" key="13">
    <source>
        <dbReference type="RefSeq" id="XP_071935579.1"/>
    </source>
</evidence>
<dbReference type="PANTHER" id="PTHR22937:SF216">
    <property type="entry name" value="RING-TYPE E3 UBIQUITIN TRANSFERASE"/>
    <property type="match status" value="1"/>
</dbReference>
<accession>A0ABM4WUW9</accession>
<dbReference type="InterPro" id="IPR045191">
    <property type="entry name" value="MBR1/2-like"/>
</dbReference>
<feature type="region of interest" description="Disordered" evidence="9">
    <location>
        <begin position="66"/>
        <end position="85"/>
    </location>
</feature>
<dbReference type="PANTHER" id="PTHR22937">
    <property type="entry name" value="E3 UBIQUITIN-PROTEIN LIGASE RNF165"/>
    <property type="match status" value="1"/>
</dbReference>
<feature type="region of interest" description="Disordered" evidence="9">
    <location>
        <begin position="147"/>
        <end position="173"/>
    </location>
</feature>
<keyword evidence="11" id="KW-1185">Reference proteome</keyword>
<dbReference type="PROSITE" id="PS50089">
    <property type="entry name" value="ZF_RING_2"/>
    <property type="match status" value="1"/>
</dbReference>
<reference evidence="12 13" key="1">
    <citation type="submission" date="2025-05" db="UniProtKB">
        <authorList>
            <consortium name="RefSeq"/>
        </authorList>
    </citation>
    <scope>IDENTIFICATION</scope>
    <source>
        <tissue evidence="12 13">Leaves</tissue>
    </source>
</reference>
<evidence type="ECO:0000313" key="12">
    <source>
        <dbReference type="RefSeq" id="XP_071935578.1"/>
    </source>
</evidence>
<dbReference type="InterPro" id="IPR001841">
    <property type="entry name" value="Znf_RING"/>
</dbReference>
<dbReference type="RefSeq" id="XP_071935582.1">
    <property type="nucleotide sequence ID" value="XM_072079481.1"/>
</dbReference>
<evidence type="ECO:0000259" key="10">
    <source>
        <dbReference type="PROSITE" id="PS50089"/>
    </source>
</evidence>